<gene>
    <name evidence="3" type="primary">Ccdc112</name>
</gene>
<dbReference type="InterPro" id="IPR039902">
    <property type="entry name" value="CCDC148/CCDC112"/>
</dbReference>
<dbReference type="PANTHER" id="PTHR21549:SF0">
    <property type="entry name" value="COILED-COIL DOMAIN-CONTAINING PROTEIN 112"/>
    <property type="match status" value="1"/>
</dbReference>
<sequence>MLHDADGAMQEWKSNTDRAQRAKFLRDWSQIKFQAKTLNRELSTQMRLKNGESKKMLAELEKIENCVNEEIKTERLRIDQHLCNMKDKVTKFHRQLTDVKSNPEYVSRLRNAMEDIETTITTFKEQQRKMFEDLLTEETGLERDIEIIQNRLETMAHSSDVHTIASKPHLYKASNSSNLPPEVKTFEKYLAQFGPQGGWDDYDHGTFLKLRNKFKAKSSFITAAVEGIPGRREEDILDHEKWYKKFLELQTEKKKAISEWKLKKEQETKDCAINATSEEELSRQEQLKKEREKIEEVERERRKQDLEAWKALKAQQTLEEAERKKKEDLNKKRMKEKQELTMKQVREEARMRLKEKKEEKERDKWRREAEQEEIRSARSEQALKEIGKFQMRDNQFLESKKKEKSRKEELERLKEERLQKVKREVQVNAQADRNRLYRPTDAWIQRNKQRESDQGTQGPVINMPHRAVPTWRQGI</sequence>
<feature type="region of interest" description="Disordered" evidence="2">
    <location>
        <begin position="438"/>
        <end position="475"/>
    </location>
</feature>
<dbReference type="AlphaFoldDB" id="A0A6F9D922"/>
<evidence type="ECO:0000313" key="3">
    <source>
        <dbReference type="EMBL" id="CAB3228136.1"/>
    </source>
</evidence>
<feature type="compositionally biased region" description="Basic and acidic residues" evidence="2">
    <location>
        <begin position="320"/>
        <end position="377"/>
    </location>
</feature>
<dbReference type="PANTHER" id="PTHR21549">
    <property type="entry name" value="MUTATED IN BLADDER CANCER 1"/>
    <property type="match status" value="1"/>
</dbReference>
<proteinExistence type="evidence at transcript level"/>
<accession>A0A6F9D922</accession>
<protein>
    <submittedName>
        <fullName evidence="3">Coiled-coil domain-containing protein 112-like</fullName>
    </submittedName>
</protein>
<evidence type="ECO:0000256" key="2">
    <source>
        <dbReference type="SAM" id="MobiDB-lite"/>
    </source>
</evidence>
<feature type="region of interest" description="Disordered" evidence="2">
    <location>
        <begin position="317"/>
        <end position="377"/>
    </location>
</feature>
<evidence type="ECO:0000256" key="1">
    <source>
        <dbReference type="ARBA" id="ARBA00023054"/>
    </source>
</evidence>
<dbReference type="EMBL" id="LR783626">
    <property type="protein sequence ID" value="CAB3228136.1"/>
    <property type="molecule type" value="mRNA"/>
</dbReference>
<keyword evidence="1" id="KW-0175">Coiled coil</keyword>
<name>A0A6F9D922_9ASCI</name>
<reference evidence="3" key="1">
    <citation type="submission" date="2020-04" db="EMBL/GenBank/DDBJ databases">
        <authorList>
            <person name="Neveu A P."/>
        </authorList>
    </citation>
    <scope>NUCLEOTIDE SEQUENCE</scope>
    <source>
        <tissue evidence="3">Whole embryo</tissue>
    </source>
</reference>
<organism evidence="3">
    <name type="scientific">Phallusia mammillata</name>
    <dbReference type="NCBI Taxonomy" id="59560"/>
    <lineage>
        <taxon>Eukaryota</taxon>
        <taxon>Metazoa</taxon>
        <taxon>Chordata</taxon>
        <taxon>Tunicata</taxon>
        <taxon>Ascidiacea</taxon>
        <taxon>Phlebobranchia</taxon>
        <taxon>Ascidiidae</taxon>
        <taxon>Phallusia</taxon>
    </lineage>
</organism>